<dbReference type="RefSeq" id="WP_311882407.1">
    <property type="nucleotide sequence ID" value="NZ_CP119391.1"/>
</dbReference>
<evidence type="ECO:0000313" key="1">
    <source>
        <dbReference type="EMBL" id="WNK19241.1"/>
    </source>
</evidence>
<sequence length="74" mass="8066">MDETGVQGRFLPFPGSAGAPSAALPAVWAPLECDYLGPWLAGLRLGGKRLWLWPDSAPAEGRRRLRRVFHRPGG</sequence>
<dbReference type="Proteomes" id="UP001301869">
    <property type="component" value="Chromosome"/>
</dbReference>
<dbReference type="EMBL" id="CP119391">
    <property type="protein sequence ID" value="WNK19241.1"/>
    <property type="molecule type" value="Genomic_DNA"/>
</dbReference>
<organism evidence="1 2">
    <name type="scientific">Halomonas piscis</name>
    <dbReference type="NCBI Taxonomy" id="3031727"/>
    <lineage>
        <taxon>Bacteria</taxon>
        <taxon>Pseudomonadati</taxon>
        <taxon>Pseudomonadota</taxon>
        <taxon>Gammaproteobacteria</taxon>
        <taxon>Oceanospirillales</taxon>
        <taxon>Halomonadaceae</taxon>
        <taxon>Halomonas</taxon>
    </lineage>
</organism>
<protein>
    <submittedName>
        <fullName evidence="1">Uncharacterized protein</fullName>
    </submittedName>
</protein>
<accession>A0ABY9YWU4</accession>
<gene>
    <name evidence="1" type="ORF">P1P91_10235</name>
</gene>
<proteinExistence type="predicted"/>
<reference evidence="1 2" key="1">
    <citation type="submission" date="2023-03" db="EMBL/GenBank/DDBJ databases">
        <title>Halomonas sp. nov., isolated from Korean tranditional fermented seafood 'Jeotgal'.</title>
        <authorList>
            <person name="Kim B."/>
            <person name="Shin N.-R."/>
        </authorList>
    </citation>
    <scope>NUCLEOTIDE SEQUENCE [LARGE SCALE GENOMIC DNA]</scope>
    <source>
        <strain evidence="1 2">SG2L-4</strain>
    </source>
</reference>
<keyword evidence="2" id="KW-1185">Reference proteome</keyword>
<name>A0ABY9YWU4_9GAMM</name>
<evidence type="ECO:0000313" key="2">
    <source>
        <dbReference type="Proteomes" id="UP001301869"/>
    </source>
</evidence>